<evidence type="ECO:0000256" key="7">
    <source>
        <dbReference type="ARBA" id="ARBA00071275"/>
    </source>
</evidence>
<evidence type="ECO:0000256" key="4">
    <source>
        <dbReference type="ARBA" id="ARBA00023015"/>
    </source>
</evidence>
<dbReference type="EMBL" id="GDQN01005712">
    <property type="protein sequence ID" value="JAT85342.1"/>
    <property type="molecule type" value="Transcribed_RNA"/>
</dbReference>
<evidence type="ECO:0000313" key="11">
    <source>
        <dbReference type="EMBL" id="JAT87432.1"/>
    </source>
</evidence>
<proteinExistence type="inferred from homology"/>
<dbReference type="GO" id="GO:0003676">
    <property type="term" value="F:nucleic acid binding"/>
    <property type="evidence" value="ECO:0007669"/>
    <property type="project" value="InterPro"/>
</dbReference>
<keyword evidence="6" id="KW-0804">Transcription</keyword>
<evidence type="ECO:0000313" key="8">
    <source>
        <dbReference type="EMBL" id="JAT81193.1"/>
    </source>
</evidence>
<dbReference type="GO" id="GO:0006355">
    <property type="term" value="P:regulation of DNA-templated transcription"/>
    <property type="evidence" value="ECO:0007669"/>
    <property type="project" value="UniProtKB-ARBA"/>
</dbReference>
<name>A0A1E1WD13_PECGO</name>
<dbReference type="InterPro" id="IPR038538">
    <property type="entry name" value="MTERF_sf"/>
</dbReference>
<dbReference type="PANTHER" id="PTHR13068:SF112">
    <property type="entry name" value="TRANSCRIPTION TERMINATION FACTOR 3, MITOCHONDRIAL"/>
    <property type="match status" value="1"/>
</dbReference>
<dbReference type="EMBL" id="GDQN01003622">
    <property type="protein sequence ID" value="JAT87432.1"/>
    <property type="molecule type" value="Transcribed_RNA"/>
</dbReference>
<accession>A0A1E1WD13</accession>
<comment type="subcellular location">
    <subcellularLocation>
        <location evidence="1">Mitochondrion</location>
    </subcellularLocation>
</comment>
<evidence type="ECO:0000256" key="1">
    <source>
        <dbReference type="ARBA" id="ARBA00004173"/>
    </source>
</evidence>
<dbReference type="InterPro" id="IPR003690">
    <property type="entry name" value="MTERF"/>
</dbReference>
<keyword evidence="5" id="KW-0496">Mitochondrion</keyword>
<dbReference type="GO" id="GO:0006390">
    <property type="term" value="P:mitochondrial transcription"/>
    <property type="evidence" value="ECO:0007669"/>
    <property type="project" value="TreeGrafter"/>
</dbReference>
<keyword evidence="3" id="KW-0809">Transit peptide</keyword>
<dbReference type="GO" id="GO:0005739">
    <property type="term" value="C:mitochondrion"/>
    <property type="evidence" value="ECO:0007669"/>
    <property type="project" value="UniProtKB-SubCell"/>
</dbReference>
<dbReference type="OrthoDB" id="637682at2759"/>
<evidence type="ECO:0000256" key="6">
    <source>
        <dbReference type="ARBA" id="ARBA00023163"/>
    </source>
</evidence>
<dbReference type="GO" id="GO:0061668">
    <property type="term" value="P:mitochondrial ribosome assembly"/>
    <property type="evidence" value="ECO:0007669"/>
    <property type="project" value="TreeGrafter"/>
</dbReference>
<dbReference type="EMBL" id="GDQN01009861">
    <property type="protein sequence ID" value="JAT81193.1"/>
    <property type="molecule type" value="Transcribed_RNA"/>
</dbReference>
<evidence type="ECO:0000256" key="3">
    <source>
        <dbReference type="ARBA" id="ARBA00022946"/>
    </source>
</evidence>
<dbReference type="PANTHER" id="PTHR13068">
    <property type="entry name" value="CGI-12 PROTEIN-RELATED"/>
    <property type="match status" value="1"/>
</dbReference>
<dbReference type="EMBL" id="GDQN01006303">
    <property type="protein sequence ID" value="JAT84751.1"/>
    <property type="molecule type" value="Transcribed_RNA"/>
</dbReference>
<dbReference type="Pfam" id="PF02536">
    <property type="entry name" value="mTERF"/>
    <property type="match status" value="1"/>
</dbReference>
<dbReference type="FunFam" id="1.25.70.10:FF:000002">
    <property type="entry name" value="transcription termination factor 3, mitochondrial"/>
    <property type="match status" value="1"/>
</dbReference>
<organism evidence="9">
    <name type="scientific">Pectinophora gossypiella</name>
    <name type="common">Cotton pink bollworm</name>
    <name type="synonym">Depressaria gossypiella</name>
    <dbReference type="NCBI Taxonomy" id="13191"/>
    <lineage>
        <taxon>Eukaryota</taxon>
        <taxon>Metazoa</taxon>
        <taxon>Ecdysozoa</taxon>
        <taxon>Arthropoda</taxon>
        <taxon>Hexapoda</taxon>
        <taxon>Insecta</taxon>
        <taxon>Pterygota</taxon>
        <taxon>Neoptera</taxon>
        <taxon>Endopterygota</taxon>
        <taxon>Lepidoptera</taxon>
        <taxon>Glossata</taxon>
        <taxon>Ditrysia</taxon>
        <taxon>Gelechioidea</taxon>
        <taxon>Gelechiidae</taxon>
        <taxon>Apatetrinae</taxon>
        <taxon>Pectinophora</taxon>
    </lineage>
</organism>
<evidence type="ECO:0000313" key="9">
    <source>
        <dbReference type="EMBL" id="JAT84751.1"/>
    </source>
</evidence>
<keyword evidence="4" id="KW-0805">Transcription regulation</keyword>
<dbReference type="SMART" id="SM00733">
    <property type="entry name" value="Mterf"/>
    <property type="match status" value="5"/>
</dbReference>
<gene>
    <name evidence="10" type="ORF">g.14890</name>
    <name evidence="9" type="ORF">g.14891</name>
    <name evidence="11" type="ORF">g.14895</name>
    <name evidence="8" type="ORF">g.14898</name>
</gene>
<dbReference type="AlphaFoldDB" id="A0A1E1WD13"/>
<protein>
    <recommendedName>
        <fullName evidence="7">Transcription termination factor 3, mitochondrial</fullName>
    </recommendedName>
</protein>
<evidence type="ECO:0000313" key="10">
    <source>
        <dbReference type="EMBL" id="JAT85342.1"/>
    </source>
</evidence>
<evidence type="ECO:0000256" key="2">
    <source>
        <dbReference type="ARBA" id="ARBA00007692"/>
    </source>
</evidence>
<sequence>MQLSRTAVKILLATNRHIHRNICSGVQNFNVPNTIIIHGESSQGTYHSVLDKVDADISTITPHFPPSFNLAAYVNSSESLQNLLKLNVNLSKIEKKPYVAEKILKLDFEKDIKGHIFFLNDYVDAEALGEFITKNPLILCQPLEDLEVRINYLKSKCFSNIQIRRIISKNPFWLMFSTKRIDKRLGYFQGKFTLSGEEVRLLSTKQPKIITYNLHHINTNTFVIKEEMGFEDNEIKQMILNKPKLWMIDQKCLLERFNYFHNVMKIPHSMLLQFPEVLLCRNFRVKQRHLFLQKLGRDQFDPTKENYVPIKALVEKTDIEFCRNYAKCNIDDFNVFLKTL</sequence>
<comment type="similarity">
    <text evidence="2">Belongs to the mTERF family.</text>
</comment>
<evidence type="ECO:0000256" key="5">
    <source>
        <dbReference type="ARBA" id="ARBA00023128"/>
    </source>
</evidence>
<reference evidence="9" key="1">
    <citation type="submission" date="2015-09" db="EMBL/GenBank/DDBJ databases">
        <title>De novo assembly of Pectinophora gossypiella (Pink Bollworm) gut transcriptome.</title>
        <authorList>
            <person name="Tassone E.E."/>
        </authorList>
    </citation>
    <scope>NUCLEOTIDE SEQUENCE</scope>
</reference>
<dbReference type="Gene3D" id="1.25.70.10">
    <property type="entry name" value="Transcription termination factor 3, mitochondrial"/>
    <property type="match status" value="1"/>
</dbReference>